<proteinExistence type="predicted"/>
<feature type="domain" description="CobQ/CobB/MinD/ParA nucleotide binding" evidence="1">
    <location>
        <begin position="2"/>
        <end position="25"/>
    </location>
</feature>
<name>A0ABD5S537_9EURY</name>
<feature type="non-terminal residue" evidence="2">
    <location>
        <position position="30"/>
    </location>
</feature>
<sequence>MLAIAGGKGGCGKTTTTLGLAAALDGPVLA</sequence>
<dbReference type="SUPFAM" id="SSF52540">
    <property type="entry name" value="P-loop containing nucleoside triphosphate hydrolases"/>
    <property type="match status" value="1"/>
</dbReference>
<evidence type="ECO:0000259" key="1">
    <source>
        <dbReference type="Pfam" id="PF01656"/>
    </source>
</evidence>
<evidence type="ECO:0000313" key="3">
    <source>
        <dbReference type="Proteomes" id="UP001596328"/>
    </source>
</evidence>
<gene>
    <name evidence="2" type="ORF">ACFQE1_18715</name>
</gene>
<dbReference type="EMBL" id="JBHSWU010001059">
    <property type="protein sequence ID" value="MFC6726357.1"/>
    <property type="molecule type" value="Genomic_DNA"/>
</dbReference>
<dbReference type="InterPro" id="IPR027417">
    <property type="entry name" value="P-loop_NTPase"/>
</dbReference>
<evidence type="ECO:0000313" key="2">
    <source>
        <dbReference type="EMBL" id="MFC6726357.1"/>
    </source>
</evidence>
<keyword evidence="3" id="KW-1185">Reference proteome</keyword>
<dbReference type="Pfam" id="PF01656">
    <property type="entry name" value="CbiA"/>
    <property type="match status" value="1"/>
</dbReference>
<dbReference type="AlphaFoldDB" id="A0ABD5S537"/>
<accession>A0ABD5S537</accession>
<dbReference type="Gene3D" id="3.40.50.300">
    <property type="entry name" value="P-loop containing nucleotide triphosphate hydrolases"/>
    <property type="match status" value="1"/>
</dbReference>
<dbReference type="InterPro" id="IPR002586">
    <property type="entry name" value="CobQ/CobB/MinD/ParA_Nub-bd_dom"/>
</dbReference>
<dbReference type="Proteomes" id="UP001596328">
    <property type="component" value="Unassembled WGS sequence"/>
</dbReference>
<organism evidence="2 3">
    <name type="scientific">Halobium palmae</name>
    <dbReference type="NCBI Taxonomy" id="1776492"/>
    <lineage>
        <taxon>Archaea</taxon>
        <taxon>Methanobacteriati</taxon>
        <taxon>Methanobacteriota</taxon>
        <taxon>Stenosarchaea group</taxon>
        <taxon>Halobacteria</taxon>
        <taxon>Halobacteriales</taxon>
        <taxon>Haloferacaceae</taxon>
        <taxon>Halobium</taxon>
    </lineage>
</organism>
<reference evidence="2 3" key="1">
    <citation type="journal article" date="2019" name="Int. J. Syst. Evol. Microbiol.">
        <title>The Global Catalogue of Microorganisms (GCM) 10K type strain sequencing project: providing services to taxonomists for standard genome sequencing and annotation.</title>
        <authorList>
            <consortium name="The Broad Institute Genomics Platform"/>
            <consortium name="The Broad Institute Genome Sequencing Center for Infectious Disease"/>
            <person name="Wu L."/>
            <person name="Ma J."/>
        </authorList>
    </citation>
    <scope>NUCLEOTIDE SEQUENCE [LARGE SCALE GENOMIC DNA]</scope>
    <source>
        <strain evidence="2 3">NBRC 111368</strain>
    </source>
</reference>
<comment type="caution">
    <text evidence="2">The sequence shown here is derived from an EMBL/GenBank/DDBJ whole genome shotgun (WGS) entry which is preliminary data.</text>
</comment>
<protein>
    <submittedName>
        <fullName evidence="2">CDP-4-keto-6-deoxy-D-glucose-3-dehydrase</fullName>
    </submittedName>
</protein>